<evidence type="ECO:0000313" key="3">
    <source>
        <dbReference type="Proteomes" id="UP000077684"/>
    </source>
</evidence>
<accession>A0A8X7MIV2</accession>
<organism evidence="2 3">
    <name type="scientific">Tilletia controversa</name>
    <name type="common">dwarf bunt fungus</name>
    <dbReference type="NCBI Taxonomy" id="13291"/>
    <lineage>
        <taxon>Eukaryota</taxon>
        <taxon>Fungi</taxon>
        <taxon>Dikarya</taxon>
        <taxon>Basidiomycota</taxon>
        <taxon>Ustilaginomycotina</taxon>
        <taxon>Exobasidiomycetes</taxon>
        <taxon>Tilletiales</taxon>
        <taxon>Tilletiaceae</taxon>
        <taxon>Tilletia</taxon>
    </lineage>
</organism>
<dbReference type="EMBL" id="LWDE02002389">
    <property type="protein sequence ID" value="KAE8237782.1"/>
    <property type="molecule type" value="Genomic_DNA"/>
</dbReference>
<feature type="region of interest" description="Disordered" evidence="1">
    <location>
        <begin position="30"/>
        <end position="90"/>
    </location>
</feature>
<keyword evidence="3" id="KW-1185">Reference proteome</keyword>
<feature type="compositionally biased region" description="Polar residues" evidence="1">
    <location>
        <begin position="33"/>
        <end position="44"/>
    </location>
</feature>
<protein>
    <submittedName>
        <fullName evidence="2">Uncharacterized protein</fullName>
    </submittedName>
</protein>
<dbReference type="AlphaFoldDB" id="A0A8X7MIV2"/>
<reference evidence="2" key="1">
    <citation type="submission" date="2016-04" db="EMBL/GenBank/DDBJ databases">
        <authorList>
            <person name="Nguyen H.D."/>
            <person name="Samba Siva P."/>
            <person name="Cullis J."/>
            <person name="Levesque C.A."/>
            <person name="Hambleton S."/>
        </authorList>
    </citation>
    <scope>NUCLEOTIDE SEQUENCE</scope>
    <source>
        <strain evidence="2">DAOMC 236426</strain>
    </source>
</reference>
<sequence length="90" mass="9532">MAAEHANDRSTSLNMAMFINAQCQSYCGDPGLLSTSPVPLSRSFSPGCRSLSAAEHPSSSSTPVPQAPSSLPGHQGPAHRPRPHRERRPA</sequence>
<gene>
    <name evidence="2" type="ORF">A4X06_0g9111</name>
</gene>
<comment type="caution">
    <text evidence="2">The sequence shown here is derived from an EMBL/GenBank/DDBJ whole genome shotgun (WGS) entry which is preliminary data.</text>
</comment>
<proteinExistence type="predicted"/>
<evidence type="ECO:0000313" key="2">
    <source>
        <dbReference type="EMBL" id="KAE8237782.1"/>
    </source>
</evidence>
<dbReference type="Proteomes" id="UP000077684">
    <property type="component" value="Unassembled WGS sequence"/>
</dbReference>
<feature type="compositionally biased region" description="Basic residues" evidence="1">
    <location>
        <begin position="77"/>
        <end position="90"/>
    </location>
</feature>
<feature type="compositionally biased region" description="Low complexity" evidence="1">
    <location>
        <begin position="50"/>
        <end position="61"/>
    </location>
</feature>
<name>A0A8X7MIV2_9BASI</name>
<reference evidence="2" key="2">
    <citation type="journal article" date="2019" name="IMA Fungus">
        <title>Genome sequencing and comparison of five Tilletia species to identify candidate genes for the detection of regulated species infecting wheat.</title>
        <authorList>
            <person name="Nguyen H.D.T."/>
            <person name="Sultana T."/>
            <person name="Kesanakurti P."/>
            <person name="Hambleton S."/>
        </authorList>
    </citation>
    <scope>NUCLEOTIDE SEQUENCE</scope>
    <source>
        <strain evidence="2">DAOMC 236426</strain>
    </source>
</reference>
<evidence type="ECO:0000256" key="1">
    <source>
        <dbReference type="SAM" id="MobiDB-lite"/>
    </source>
</evidence>